<name>A0ABQ0SWB4_9BACL</name>
<protein>
    <recommendedName>
        <fullName evidence="4">ABC transporter permease</fullName>
    </recommendedName>
</protein>
<evidence type="ECO:0000313" key="3">
    <source>
        <dbReference type="Proteomes" id="UP000317180"/>
    </source>
</evidence>
<feature type="transmembrane region" description="Helical" evidence="1">
    <location>
        <begin position="141"/>
        <end position="163"/>
    </location>
</feature>
<dbReference type="Proteomes" id="UP000317180">
    <property type="component" value="Unassembled WGS sequence"/>
</dbReference>
<feature type="transmembrane region" description="Helical" evidence="1">
    <location>
        <begin position="26"/>
        <end position="43"/>
    </location>
</feature>
<keyword evidence="3" id="KW-1185">Reference proteome</keyword>
<organism evidence="2 3">
    <name type="scientific">Brevibacillus agri</name>
    <dbReference type="NCBI Taxonomy" id="51101"/>
    <lineage>
        <taxon>Bacteria</taxon>
        <taxon>Bacillati</taxon>
        <taxon>Bacillota</taxon>
        <taxon>Bacilli</taxon>
        <taxon>Bacillales</taxon>
        <taxon>Paenibacillaceae</taxon>
        <taxon>Brevibacillus</taxon>
    </lineage>
</organism>
<feature type="transmembrane region" description="Helical" evidence="1">
    <location>
        <begin position="170"/>
        <end position="190"/>
    </location>
</feature>
<evidence type="ECO:0008006" key="4">
    <source>
        <dbReference type="Google" id="ProtNLM"/>
    </source>
</evidence>
<dbReference type="EMBL" id="BJOD01000063">
    <property type="protein sequence ID" value="GED28212.1"/>
    <property type="molecule type" value="Genomic_DNA"/>
</dbReference>
<feature type="transmembrane region" description="Helical" evidence="1">
    <location>
        <begin position="107"/>
        <end position="135"/>
    </location>
</feature>
<feature type="transmembrane region" description="Helical" evidence="1">
    <location>
        <begin position="63"/>
        <end position="86"/>
    </location>
</feature>
<evidence type="ECO:0000313" key="2">
    <source>
        <dbReference type="EMBL" id="GED28212.1"/>
    </source>
</evidence>
<feature type="transmembrane region" description="Helical" evidence="1">
    <location>
        <begin position="210"/>
        <end position="232"/>
    </location>
</feature>
<dbReference type="PANTHER" id="PTHR43471">
    <property type="entry name" value="ABC TRANSPORTER PERMEASE"/>
    <property type="match status" value="1"/>
</dbReference>
<keyword evidence="1" id="KW-0812">Transmembrane</keyword>
<accession>A0ABQ0SWB4</accession>
<comment type="caution">
    <text evidence="2">The sequence shown here is derived from an EMBL/GenBank/DDBJ whole genome shotgun (WGS) entry which is preliminary data.</text>
</comment>
<keyword evidence="1" id="KW-1133">Transmembrane helix</keyword>
<keyword evidence="1" id="KW-0472">Membrane</keyword>
<proteinExistence type="predicted"/>
<sequence length="237" mass="26504">MLKGKGAITLMWAICRHEYVRLFKSIKSLITIAFIVGVSYWVSDLVNRAAAFVPAQDLAQGHALGIFTLIMLLGPLFVFSLSHDVINRELAGRTMRFLVTRTSRNQIVLGKFLGVVCFWLSCLAITFGVVLVTVHTFDGKTFWQCLSLLVYCISLALLLSLVVPRPSYTMFLGIVAAMLLPGLGLWSTFSDHPAAQWIAYLTPFVFMEKGGAWIGFIWLYAALFLGASMYLFQRRDC</sequence>
<dbReference type="Pfam" id="PF12679">
    <property type="entry name" value="ABC2_membrane_2"/>
    <property type="match status" value="1"/>
</dbReference>
<gene>
    <name evidence="2" type="ORF">BAG01nite_43140</name>
</gene>
<evidence type="ECO:0000256" key="1">
    <source>
        <dbReference type="SAM" id="Phobius"/>
    </source>
</evidence>
<reference evidence="2 3" key="1">
    <citation type="submission" date="2019-06" db="EMBL/GenBank/DDBJ databases">
        <title>Whole genome shotgun sequence of Brevibacillus agri NBRC 15538.</title>
        <authorList>
            <person name="Hosoyama A."/>
            <person name="Uohara A."/>
            <person name="Ohji S."/>
            <person name="Ichikawa N."/>
        </authorList>
    </citation>
    <scope>NUCLEOTIDE SEQUENCE [LARGE SCALE GENOMIC DNA]</scope>
    <source>
        <strain evidence="2 3">NBRC 15538</strain>
    </source>
</reference>